<dbReference type="InterPro" id="IPR034571">
    <property type="entry name" value="APEM9"/>
</dbReference>
<accession>A0A1Y1I3Q8</accession>
<evidence type="ECO:0000256" key="1">
    <source>
        <dbReference type="SAM" id="MobiDB-lite"/>
    </source>
</evidence>
<evidence type="ECO:0000313" key="2">
    <source>
        <dbReference type="EMBL" id="GAQ83376.1"/>
    </source>
</evidence>
<proteinExistence type="predicted"/>
<dbReference type="AlphaFoldDB" id="A0A1Y1I3Q8"/>
<organism evidence="2 3">
    <name type="scientific">Klebsormidium nitens</name>
    <name type="common">Green alga</name>
    <name type="synonym">Ulothrix nitens</name>
    <dbReference type="NCBI Taxonomy" id="105231"/>
    <lineage>
        <taxon>Eukaryota</taxon>
        <taxon>Viridiplantae</taxon>
        <taxon>Streptophyta</taxon>
        <taxon>Klebsormidiophyceae</taxon>
        <taxon>Klebsormidiales</taxon>
        <taxon>Klebsormidiaceae</taxon>
        <taxon>Klebsormidium</taxon>
    </lineage>
</organism>
<dbReference type="PANTHER" id="PTHR36361">
    <property type="entry name" value="PROTEIN APEM9"/>
    <property type="match status" value="1"/>
</dbReference>
<keyword evidence="3" id="KW-1185">Reference proteome</keyword>
<protein>
    <submittedName>
        <fullName evidence="2">Uncharacterized protein</fullName>
    </submittedName>
</protein>
<gene>
    <name evidence="2" type="ORF">KFL_001460030</name>
</gene>
<dbReference type="OMA" id="WEFSEDN"/>
<evidence type="ECO:0000313" key="3">
    <source>
        <dbReference type="Proteomes" id="UP000054558"/>
    </source>
</evidence>
<feature type="region of interest" description="Disordered" evidence="1">
    <location>
        <begin position="184"/>
        <end position="268"/>
    </location>
</feature>
<reference evidence="2 3" key="1">
    <citation type="journal article" date="2014" name="Nat. Commun.">
        <title>Klebsormidium flaccidum genome reveals primary factors for plant terrestrial adaptation.</title>
        <authorList>
            <person name="Hori K."/>
            <person name="Maruyama F."/>
            <person name="Fujisawa T."/>
            <person name="Togashi T."/>
            <person name="Yamamoto N."/>
            <person name="Seo M."/>
            <person name="Sato S."/>
            <person name="Yamada T."/>
            <person name="Mori H."/>
            <person name="Tajima N."/>
            <person name="Moriyama T."/>
            <person name="Ikeuchi M."/>
            <person name="Watanabe M."/>
            <person name="Wada H."/>
            <person name="Kobayashi K."/>
            <person name="Saito M."/>
            <person name="Masuda T."/>
            <person name="Sasaki-Sekimoto Y."/>
            <person name="Mashiguchi K."/>
            <person name="Awai K."/>
            <person name="Shimojima M."/>
            <person name="Masuda S."/>
            <person name="Iwai M."/>
            <person name="Nobusawa T."/>
            <person name="Narise T."/>
            <person name="Kondo S."/>
            <person name="Saito H."/>
            <person name="Sato R."/>
            <person name="Murakawa M."/>
            <person name="Ihara Y."/>
            <person name="Oshima-Yamada Y."/>
            <person name="Ohtaka K."/>
            <person name="Satoh M."/>
            <person name="Sonobe K."/>
            <person name="Ishii M."/>
            <person name="Ohtani R."/>
            <person name="Kanamori-Sato M."/>
            <person name="Honoki R."/>
            <person name="Miyazaki D."/>
            <person name="Mochizuki H."/>
            <person name="Umetsu J."/>
            <person name="Higashi K."/>
            <person name="Shibata D."/>
            <person name="Kamiya Y."/>
            <person name="Sato N."/>
            <person name="Nakamura Y."/>
            <person name="Tabata S."/>
            <person name="Ida S."/>
            <person name="Kurokawa K."/>
            <person name="Ohta H."/>
        </authorList>
    </citation>
    <scope>NUCLEOTIDE SEQUENCE [LARGE SCALE GENOMIC DNA]</scope>
    <source>
        <strain evidence="2 3">NIES-2285</strain>
    </source>
</reference>
<dbReference type="GO" id="GO:0015919">
    <property type="term" value="P:peroxisomal membrane transport"/>
    <property type="evidence" value="ECO:0007669"/>
    <property type="project" value="InterPro"/>
</dbReference>
<name>A0A1Y1I3Q8_KLENI</name>
<dbReference type="PANTHER" id="PTHR36361:SF1">
    <property type="entry name" value="PROTEIN APEM9"/>
    <property type="match status" value="1"/>
</dbReference>
<feature type="compositionally biased region" description="Polar residues" evidence="1">
    <location>
        <begin position="218"/>
        <end position="246"/>
    </location>
</feature>
<dbReference type="EMBL" id="DF237095">
    <property type="protein sequence ID" value="GAQ83376.1"/>
    <property type="molecule type" value="Genomic_DNA"/>
</dbReference>
<sequence length="379" mass="41780">MKEKQAQMLWDEVDAAERHLLSGAFSKAQAAAAAVLLKASSLRTSGKSAGADLNDIVESSAMVLLQAQHERRRHDELEGQFLKAFSKLDAIPPEVFLTWSCLRIKAGDKDGAEEAVAEYLKLRGKELDRRAGCSLAGLYTLDLLCEHRNTPQQAEDWLHEQSGWLDGATIRLLLKKVRRRQLRSNSASKRTVEAPDQKTNGHLPSPAPSADCPAKATSVPSSSPFIDPPETSNRDSALPEPSSSVDQRGVFDPPPNPSERNGSRDLRLSSAGPRSGFLSWLLYWAALAQGWWRRAWQNGHQKWRQVTEDGGGRALLTVLAAGLFLYAVIKERATLKRHLRKALHSCQQNLSDLYELAFSYSMNPLATAAQLSAQAVPRS</sequence>
<dbReference type="Proteomes" id="UP000054558">
    <property type="component" value="Unassembled WGS sequence"/>
</dbReference>
<dbReference type="OrthoDB" id="1919407at2759"/>
<dbReference type="STRING" id="105231.A0A1Y1I3Q8"/>